<dbReference type="OrthoDB" id="24893at2759"/>
<evidence type="ECO:0000256" key="2">
    <source>
        <dbReference type="ARBA" id="ARBA00010497"/>
    </source>
</evidence>
<keyword evidence="5" id="KW-0479">Metal-binding</keyword>
<keyword evidence="4" id="KW-0808">Transferase</keyword>
<feature type="domain" description="Prenyltransferase alpha-alpha toroid" evidence="8">
    <location>
        <begin position="11"/>
        <end position="340"/>
    </location>
</feature>
<evidence type="ECO:0000256" key="7">
    <source>
        <dbReference type="ARBA" id="ARBA00022833"/>
    </source>
</evidence>
<evidence type="ECO:0000256" key="5">
    <source>
        <dbReference type="ARBA" id="ARBA00022723"/>
    </source>
</evidence>
<evidence type="ECO:0000313" key="9">
    <source>
        <dbReference type="EMBL" id="KAF9781722.1"/>
    </source>
</evidence>
<dbReference type="InterPro" id="IPR001330">
    <property type="entry name" value="Prenyltrans"/>
</dbReference>
<dbReference type="PANTHER" id="PTHR11774:SF4">
    <property type="entry name" value="GERANYLGERANYL TRANSFERASE TYPE-1 SUBUNIT BETA"/>
    <property type="match status" value="1"/>
</dbReference>
<organism evidence="9 10">
    <name type="scientific">Thelephora terrestris</name>
    <dbReference type="NCBI Taxonomy" id="56493"/>
    <lineage>
        <taxon>Eukaryota</taxon>
        <taxon>Fungi</taxon>
        <taxon>Dikarya</taxon>
        <taxon>Basidiomycota</taxon>
        <taxon>Agaricomycotina</taxon>
        <taxon>Agaricomycetes</taxon>
        <taxon>Thelephorales</taxon>
        <taxon>Thelephoraceae</taxon>
        <taxon>Thelephora</taxon>
    </lineage>
</organism>
<dbReference type="SUPFAM" id="SSF48239">
    <property type="entry name" value="Terpenoid cyclases/Protein prenyltransferases"/>
    <property type="match status" value="1"/>
</dbReference>
<comment type="caution">
    <text evidence="9">The sequence shown here is derived from an EMBL/GenBank/DDBJ whole genome shotgun (WGS) entry which is preliminary data.</text>
</comment>
<dbReference type="GO" id="GO:0005953">
    <property type="term" value="C:CAAX-protein geranylgeranyltransferase complex"/>
    <property type="evidence" value="ECO:0007669"/>
    <property type="project" value="TreeGrafter"/>
</dbReference>
<dbReference type="Gene3D" id="1.50.10.20">
    <property type="match status" value="1"/>
</dbReference>
<dbReference type="InterPro" id="IPR008930">
    <property type="entry name" value="Terpenoid_cyclase/PrenylTrfase"/>
</dbReference>
<reference evidence="9" key="2">
    <citation type="submission" date="2020-11" db="EMBL/GenBank/DDBJ databases">
        <authorList>
            <consortium name="DOE Joint Genome Institute"/>
            <person name="Kuo A."/>
            <person name="Miyauchi S."/>
            <person name="Kiss E."/>
            <person name="Drula E."/>
            <person name="Kohler A."/>
            <person name="Sanchez-Garcia M."/>
            <person name="Andreopoulos B."/>
            <person name="Barry K.W."/>
            <person name="Bonito G."/>
            <person name="Buee M."/>
            <person name="Carver A."/>
            <person name="Chen C."/>
            <person name="Cichocki N."/>
            <person name="Clum A."/>
            <person name="Culley D."/>
            <person name="Crous P.W."/>
            <person name="Fauchery L."/>
            <person name="Girlanda M."/>
            <person name="Hayes R."/>
            <person name="Keri Z."/>
            <person name="Labutti K."/>
            <person name="Lipzen A."/>
            <person name="Lombard V."/>
            <person name="Magnuson J."/>
            <person name="Maillard F."/>
            <person name="Morin E."/>
            <person name="Murat C."/>
            <person name="Nolan M."/>
            <person name="Ohm R."/>
            <person name="Pangilinan J."/>
            <person name="Pereira M."/>
            <person name="Perotto S."/>
            <person name="Peter M."/>
            <person name="Riley R."/>
            <person name="Sitrit Y."/>
            <person name="Stielow B."/>
            <person name="Szollosi G."/>
            <person name="Zifcakova L."/>
            <person name="Stursova M."/>
            <person name="Spatafora J.W."/>
            <person name="Tedersoo L."/>
            <person name="Vaario L.-M."/>
            <person name="Yamada A."/>
            <person name="Yan M."/>
            <person name="Wang P."/>
            <person name="Xu J."/>
            <person name="Bruns T."/>
            <person name="Baldrian P."/>
            <person name="Vilgalys R."/>
            <person name="Henrissat B."/>
            <person name="Grigoriev I.V."/>
            <person name="Hibbett D."/>
            <person name="Nagy L.G."/>
            <person name="Martin F.M."/>
        </authorList>
    </citation>
    <scope>NUCLEOTIDE SEQUENCE</scope>
    <source>
        <strain evidence="9">UH-Tt-Lm1</strain>
    </source>
</reference>
<protein>
    <submittedName>
        <fullName evidence="9">Terpenoid cyclases/protein prenyltransferase alpha-alpha toroid</fullName>
    </submittedName>
</protein>
<comment type="similarity">
    <text evidence="2">Belongs to the protein prenyltransferase subunit beta family.</text>
</comment>
<evidence type="ECO:0000256" key="3">
    <source>
        <dbReference type="ARBA" id="ARBA00022602"/>
    </source>
</evidence>
<evidence type="ECO:0000256" key="4">
    <source>
        <dbReference type="ARBA" id="ARBA00022679"/>
    </source>
</evidence>
<dbReference type="PANTHER" id="PTHR11774">
    <property type="entry name" value="GERANYLGERANYL TRANSFERASE TYPE BETA SUBUNIT"/>
    <property type="match status" value="1"/>
</dbReference>
<evidence type="ECO:0000256" key="6">
    <source>
        <dbReference type="ARBA" id="ARBA00022737"/>
    </source>
</evidence>
<evidence type="ECO:0000259" key="8">
    <source>
        <dbReference type="Pfam" id="PF00432"/>
    </source>
</evidence>
<name>A0A9P6HBG8_9AGAM</name>
<proteinExistence type="inferred from homology"/>
<evidence type="ECO:0000313" key="10">
    <source>
        <dbReference type="Proteomes" id="UP000736335"/>
    </source>
</evidence>
<reference evidence="9" key="1">
    <citation type="journal article" date="2020" name="Nat. Commun.">
        <title>Large-scale genome sequencing of mycorrhizal fungi provides insights into the early evolution of symbiotic traits.</title>
        <authorList>
            <person name="Miyauchi S."/>
            <person name="Kiss E."/>
            <person name="Kuo A."/>
            <person name="Drula E."/>
            <person name="Kohler A."/>
            <person name="Sanchez-Garcia M."/>
            <person name="Morin E."/>
            <person name="Andreopoulos B."/>
            <person name="Barry K.W."/>
            <person name="Bonito G."/>
            <person name="Buee M."/>
            <person name="Carver A."/>
            <person name="Chen C."/>
            <person name="Cichocki N."/>
            <person name="Clum A."/>
            <person name="Culley D."/>
            <person name="Crous P.W."/>
            <person name="Fauchery L."/>
            <person name="Girlanda M."/>
            <person name="Hayes R.D."/>
            <person name="Keri Z."/>
            <person name="LaButti K."/>
            <person name="Lipzen A."/>
            <person name="Lombard V."/>
            <person name="Magnuson J."/>
            <person name="Maillard F."/>
            <person name="Murat C."/>
            <person name="Nolan M."/>
            <person name="Ohm R.A."/>
            <person name="Pangilinan J."/>
            <person name="Pereira M.F."/>
            <person name="Perotto S."/>
            <person name="Peter M."/>
            <person name="Pfister S."/>
            <person name="Riley R."/>
            <person name="Sitrit Y."/>
            <person name="Stielow J.B."/>
            <person name="Szollosi G."/>
            <person name="Zifcakova L."/>
            <person name="Stursova M."/>
            <person name="Spatafora J.W."/>
            <person name="Tedersoo L."/>
            <person name="Vaario L.M."/>
            <person name="Yamada A."/>
            <person name="Yan M."/>
            <person name="Wang P."/>
            <person name="Xu J."/>
            <person name="Bruns T."/>
            <person name="Baldrian P."/>
            <person name="Vilgalys R."/>
            <person name="Dunand C."/>
            <person name="Henrissat B."/>
            <person name="Grigoriev I.V."/>
            <person name="Hibbett D."/>
            <person name="Nagy L.G."/>
            <person name="Martin F.M."/>
        </authorList>
    </citation>
    <scope>NUCLEOTIDE SEQUENCE</scope>
    <source>
        <strain evidence="9">UH-Tt-Lm1</strain>
    </source>
</reference>
<dbReference type="AlphaFoldDB" id="A0A9P6HBG8"/>
<comment type="cofactor">
    <cofactor evidence="1">
        <name>Zn(2+)</name>
        <dbReference type="ChEBI" id="CHEBI:29105"/>
    </cofactor>
</comment>
<dbReference type="Proteomes" id="UP000736335">
    <property type="component" value="Unassembled WGS sequence"/>
</dbReference>
<keyword evidence="10" id="KW-1185">Reference proteome</keyword>
<dbReference type="GO" id="GO:0046872">
    <property type="term" value="F:metal ion binding"/>
    <property type="evidence" value="ECO:0007669"/>
    <property type="project" value="UniProtKB-KW"/>
</dbReference>
<keyword evidence="7" id="KW-0862">Zinc</keyword>
<gene>
    <name evidence="9" type="ORF">BJ322DRAFT_1010477</name>
</gene>
<dbReference type="GO" id="GO:0004662">
    <property type="term" value="F:CAAX-protein geranylgeranyltransferase activity"/>
    <property type="evidence" value="ECO:0007669"/>
    <property type="project" value="TreeGrafter"/>
</dbReference>
<keyword evidence="6" id="KW-0677">Repeat</keyword>
<dbReference type="Pfam" id="PF00432">
    <property type="entry name" value="Prenyltrans"/>
    <property type="match status" value="1"/>
</dbReference>
<dbReference type="EMBL" id="WIUZ02000013">
    <property type="protein sequence ID" value="KAF9781722.1"/>
    <property type="molecule type" value="Genomic_DNA"/>
</dbReference>
<dbReference type="InterPro" id="IPR045089">
    <property type="entry name" value="PGGT1B-like"/>
</dbReference>
<keyword evidence="3" id="KW-0637">Prenyltransferase</keyword>
<accession>A0A9P6HBG8</accession>
<evidence type="ECO:0000256" key="1">
    <source>
        <dbReference type="ARBA" id="ARBA00001947"/>
    </source>
</evidence>
<sequence length="362" mass="39509">MTEQQANIPVLARSGHSGHCTRCLTGLPFSLVTVDSSKLPLIFYCLGSLDLLGTLDTATKESERESWRNDIWGLHAGGAWGSGFKPSWYMTGSDTKNDPQRTYETEFDTPHMIVTYTALLTLAILRDDFARLDRRGLVTFLRSSQREDGSFTSDPTGGDADLRLTYCAFVICALLNDWSGVDVEKALGFVRRCRTYEGGYGSAPGCEAQGGPTYLAMAIFRLTSDSPNFLNAVERRQTLRWLLQNQDCSGGFRGRTNKDADACYCFWCGGAIQILGATELVDNVALASFLGNCQFRFGGIAKAPGEHADPYHTYLSLAAISIFPPSESAGGGSWAIEPLDTLINAKSSTAQWAKDHIPSKSM</sequence>